<feature type="domain" description="N-acetyltransferase" evidence="1">
    <location>
        <begin position="5"/>
        <end position="212"/>
    </location>
</feature>
<keyword evidence="3" id="KW-1185">Reference proteome</keyword>
<reference evidence="2 3" key="1">
    <citation type="journal article" date="2019" name="Nat. Ecol. Evol.">
        <title>Megaphylogeny resolves global patterns of mushroom evolution.</title>
        <authorList>
            <person name="Varga T."/>
            <person name="Krizsan K."/>
            <person name="Foldi C."/>
            <person name="Dima B."/>
            <person name="Sanchez-Garcia M."/>
            <person name="Sanchez-Ramirez S."/>
            <person name="Szollosi G.J."/>
            <person name="Szarkandi J.G."/>
            <person name="Papp V."/>
            <person name="Albert L."/>
            <person name="Andreopoulos W."/>
            <person name="Angelini C."/>
            <person name="Antonin V."/>
            <person name="Barry K.W."/>
            <person name="Bougher N.L."/>
            <person name="Buchanan P."/>
            <person name="Buyck B."/>
            <person name="Bense V."/>
            <person name="Catcheside P."/>
            <person name="Chovatia M."/>
            <person name="Cooper J."/>
            <person name="Damon W."/>
            <person name="Desjardin D."/>
            <person name="Finy P."/>
            <person name="Geml J."/>
            <person name="Haridas S."/>
            <person name="Hughes K."/>
            <person name="Justo A."/>
            <person name="Karasinski D."/>
            <person name="Kautmanova I."/>
            <person name="Kiss B."/>
            <person name="Kocsube S."/>
            <person name="Kotiranta H."/>
            <person name="LaButti K.M."/>
            <person name="Lechner B.E."/>
            <person name="Liimatainen K."/>
            <person name="Lipzen A."/>
            <person name="Lukacs Z."/>
            <person name="Mihaltcheva S."/>
            <person name="Morgado L.N."/>
            <person name="Niskanen T."/>
            <person name="Noordeloos M.E."/>
            <person name="Ohm R.A."/>
            <person name="Ortiz-Santana B."/>
            <person name="Ovrebo C."/>
            <person name="Racz N."/>
            <person name="Riley R."/>
            <person name="Savchenko A."/>
            <person name="Shiryaev A."/>
            <person name="Soop K."/>
            <person name="Spirin V."/>
            <person name="Szebenyi C."/>
            <person name="Tomsovsky M."/>
            <person name="Tulloss R.E."/>
            <person name="Uehling J."/>
            <person name="Grigoriev I.V."/>
            <person name="Vagvolgyi C."/>
            <person name="Papp T."/>
            <person name="Martin F.M."/>
            <person name="Miettinen O."/>
            <person name="Hibbett D.S."/>
            <person name="Nagy L.G."/>
        </authorList>
    </citation>
    <scope>NUCLEOTIDE SEQUENCE [LARGE SCALE GENOMIC DNA]</scope>
    <source>
        <strain evidence="2 3">CBS 309.79</strain>
    </source>
</reference>
<proteinExistence type="predicted"/>
<name>A0A5C3QUX5_9AGAR</name>
<protein>
    <submittedName>
        <fullName evidence="2">Acyl-CoA N-acyltransferase</fullName>
    </submittedName>
</protein>
<dbReference type="Gene3D" id="3.40.630.30">
    <property type="match status" value="1"/>
</dbReference>
<dbReference type="InterPro" id="IPR000182">
    <property type="entry name" value="GNAT_dom"/>
</dbReference>
<dbReference type="Proteomes" id="UP000305067">
    <property type="component" value="Unassembled WGS sequence"/>
</dbReference>
<organism evidence="2 3">
    <name type="scientific">Pterulicium gracile</name>
    <dbReference type="NCBI Taxonomy" id="1884261"/>
    <lineage>
        <taxon>Eukaryota</taxon>
        <taxon>Fungi</taxon>
        <taxon>Dikarya</taxon>
        <taxon>Basidiomycota</taxon>
        <taxon>Agaricomycotina</taxon>
        <taxon>Agaricomycetes</taxon>
        <taxon>Agaricomycetidae</taxon>
        <taxon>Agaricales</taxon>
        <taxon>Pleurotineae</taxon>
        <taxon>Pterulaceae</taxon>
        <taxon>Pterulicium</taxon>
    </lineage>
</organism>
<evidence type="ECO:0000313" key="2">
    <source>
        <dbReference type="EMBL" id="TFL05187.1"/>
    </source>
</evidence>
<keyword evidence="2" id="KW-0012">Acyltransferase</keyword>
<dbReference type="InterPro" id="IPR052523">
    <property type="entry name" value="Trichothecene_AcTrans"/>
</dbReference>
<dbReference type="AlphaFoldDB" id="A0A5C3QUX5"/>
<evidence type="ECO:0000259" key="1">
    <source>
        <dbReference type="PROSITE" id="PS51186"/>
    </source>
</evidence>
<dbReference type="SUPFAM" id="SSF55729">
    <property type="entry name" value="Acyl-CoA N-acyltransferases (Nat)"/>
    <property type="match status" value="1"/>
</dbReference>
<dbReference type="PANTHER" id="PTHR42791">
    <property type="entry name" value="GNAT FAMILY ACETYLTRANSFERASE"/>
    <property type="match status" value="1"/>
</dbReference>
<dbReference type="EMBL" id="ML178817">
    <property type="protein sequence ID" value="TFL05187.1"/>
    <property type="molecule type" value="Genomic_DNA"/>
</dbReference>
<dbReference type="PANTHER" id="PTHR42791:SF2">
    <property type="entry name" value="N-ACETYLTRANSFERASE DOMAIN-CONTAINING PROTEIN"/>
    <property type="match status" value="1"/>
</dbReference>
<dbReference type="CDD" id="cd04301">
    <property type="entry name" value="NAT_SF"/>
    <property type="match status" value="1"/>
</dbReference>
<dbReference type="OrthoDB" id="61113at2759"/>
<dbReference type="STRING" id="1884261.A0A5C3QUX5"/>
<gene>
    <name evidence="2" type="ORF">BDV98DRAFT_287764</name>
</gene>
<keyword evidence="2" id="KW-0808">Transferase</keyword>
<evidence type="ECO:0000313" key="3">
    <source>
        <dbReference type="Proteomes" id="UP000305067"/>
    </source>
</evidence>
<dbReference type="PROSITE" id="PS51186">
    <property type="entry name" value="GNAT"/>
    <property type="match status" value="1"/>
</dbReference>
<sequence length="215" mass="24063">MSNAITIRHIKNGNFSDEDVKAITHVNLTAFKTHAFHVITTRNRPDLWALPEVQGVILGGDFYLAERDGKVVGATGVFPPGTEFLNTEEHQAKVLGPFGAQIEPDLQEWFIGYFSPGYKEQSVRTFGPTGKLDNYHFQTVCVLPEYHGQGIARKLIEHVRDIAHPQGVAISLEANTAQNVAIYQKVGLKLIGDTVFRGPEPLNEDLYFNFMEWKP</sequence>
<accession>A0A5C3QUX5</accession>
<dbReference type="Pfam" id="PF13508">
    <property type="entry name" value="Acetyltransf_7"/>
    <property type="match status" value="1"/>
</dbReference>
<dbReference type="GO" id="GO:0016747">
    <property type="term" value="F:acyltransferase activity, transferring groups other than amino-acyl groups"/>
    <property type="evidence" value="ECO:0007669"/>
    <property type="project" value="InterPro"/>
</dbReference>
<dbReference type="InterPro" id="IPR016181">
    <property type="entry name" value="Acyl_CoA_acyltransferase"/>
</dbReference>